<accession>A0A2W5TVW1</accession>
<feature type="region of interest" description="Disordered" evidence="2">
    <location>
        <begin position="1"/>
        <end position="27"/>
    </location>
</feature>
<sequence>MARQARVVTSLETGAAPSEGSNGSSQADNSLANAGAVYVFALQSGTWSQEAWLKASNAGAHDQFGISLAISANGGTRAVGAPYRCGTRSPP</sequence>
<comment type="caution">
    <text evidence="3">The sequence shown here is derived from an EMBL/GenBank/DDBJ whole genome shotgun (WGS) entry which is preliminary data.</text>
</comment>
<gene>
    <name evidence="3" type="ORF">DI536_08635</name>
</gene>
<evidence type="ECO:0000256" key="2">
    <source>
        <dbReference type="SAM" id="MobiDB-lite"/>
    </source>
</evidence>
<name>A0A2W5TVW1_9BACT</name>
<proteinExistence type="predicted"/>
<dbReference type="EMBL" id="QFQP01000005">
    <property type="protein sequence ID" value="PZR15505.1"/>
    <property type="molecule type" value="Genomic_DNA"/>
</dbReference>
<keyword evidence="1" id="KW-0732">Signal</keyword>
<dbReference type="AlphaFoldDB" id="A0A2W5TVW1"/>
<evidence type="ECO:0000313" key="4">
    <source>
        <dbReference type="Proteomes" id="UP000249061"/>
    </source>
</evidence>
<evidence type="ECO:0000256" key="1">
    <source>
        <dbReference type="ARBA" id="ARBA00022729"/>
    </source>
</evidence>
<dbReference type="InterPro" id="IPR013517">
    <property type="entry name" value="FG-GAP"/>
</dbReference>
<dbReference type="Gene3D" id="2.130.10.130">
    <property type="entry name" value="Integrin alpha, N-terminal"/>
    <property type="match status" value="1"/>
</dbReference>
<dbReference type="InterPro" id="IPR028994">
    <property type="entry name" value="Integrin_alpha_N"/>
</dbReference>
<protein>
    <submittedName>
        <fullName evidence="3">Uncharacterized protein</fullName>
    </submittedName>
</protein>
<organism evidence="3 4">
    <name type="scientific">Archangium gephyra</name>
    <dbReference type="NCBI Taxonomy" id="48"/>
    <lineage>
        <taxon>Bacteria</taxon>
        <taxon>Pseudomonadati</taxon>
        <taxon>Myxococcota</taxon>
        <taxon>Myxococcia</taxon>
        <taxon>Myxococcales</taxon>
        <taxon>Cystobacterineae</taxon>
        <taxon>Archangiaceae</taxon>
        <taxon>Archangium</taxon>
    </lineage>
</organism>
<reference evidence="3 4" key="1">
    <citation type="submission" date="2017-08" db="EMBL/GenBank/DDBJ databases">
        <title>Infants hospitalized years apart are colonized by the same room-sourced microbial strains.</title>
        <authorList>
            <person name="Brooks B."/>
            <person name="Olm M.R."/>
            <person name="Firek B.A."/>
            <person name="Baker R."/>
            <person name="Thomas B.C."/>
            <person name="Morowitz M.J."/>
            <person name="Banfield J.F."/>
        </authorList>
    </citation>
    <scope>NUCLEOTIDE SEQUENCE [LARGE SCALE GENOMIC DNA]</scope>
    <source>
        <strain evidence="3">S2_003_000_R2_14</strain>
    </source>
</reference>
<dbReference type="Pfam" id="PF14312">
    <property type="entry name" value="FG-GAP_2"/>
    <property type="match status" value="1"/>
</dbReference>
<dbReference type="Proteomes" id="UP000249061">
    <property type="component" value="Unassembled WGS sequence"/>
</dbReference>
<evidence type="ECO:0000313" key="3">
    <source>
        <dbReference type="EMBL" id="PZR15505.1"/>
    </source>
</evidence>